<keyword evidence="3" id="KW-1185">Reference proteome</keyword>
<dbReference type="Proteomes" id="UP001341840">
    <property type="component" value="Unassembled WGS sequence"/>
</dbReference>
<dbReference type="InterPro" id="IPR006674">
    <property type="entry name" value="HD_domain"/>
</dbReference>
<evidence type="ECO:0000313" key="2">
    <source>
        <dbReference type="EMBL" id="MED6109582.1"/>
    </source>
</evidence>
<protein>
    <recommendedName>
        <fullName evidence="1">HD/PDEase domain-containing protein</fullName>
    </recommendedName>
</protein>
<reference evidence="2 3" key="1">
    <citation type="journal article" date="2023" name="Plants (Basel)">
        <title>Bridging the Gap: Combining Genomics and Transcriptomics Approaches to Understand Stylosanthes scabra, an Orphan Legume from the Brazilian Caatinga.</title>
        <authorList>
            <person name="Ferreira-Neto J.R.C."/>
            <person name="da Silva M.D."/>
            <person name="Binneck E."/>
            <person name="de Melo N.F."/>
            <person name="da Silva R.H."/>
            <person name="de Melo A.L.T.M."/>
            <person name="Pandolfi V."/>
            <person name="Bustamante F.O."/>
            <person name="Brasileiro-Vidal A.C."/>
            <person name="Benko-Iseppon A.M."/>
        </authorList>
    </citation>
    <scope>NUCLEOTIDE SEQUENCE [LARGE SCALE GENOMIC DNA]</scope>
    <source>
        <tissue evidence="2">Leaves</tissue>
    </source>
</reference>
<feature type="domain" description="HD/PDEase" evidence="1">
    <location>
        <begin position="187"/>
        <end position="308"/>
    </location>
</feature>
<dbReference type="PANTHER" id="PTHR33594">
    <property type="entry name" value="SUPERFAMILY HYDROLASE, PUTATIVE (AFU_ORTHOLOGUE AFUA_1G03035)-RELATED"/>
    <property type="match status" value="1"/>
</dbReference>
<accession>A0ABU6QD35</accession>
<sequence>MESVPRLSPPPVLSPFPSVVAPLARSLSVTAQTTTDTLSCFAVDALDFPVAACSSPSLDRRLARNLSRLRVMTPPLSLPGSDLHRRSSLGTAATSMCRQCCDNRNGNLHVGLAGSVMVVKGWSPEVNMFCIGNKTASFHSLSSSLPLLPFEVSKRRAVGSNLQVKMASRETVRKAEALVEEAMKGNDASHDASHVWRVRDLALSLASEEGLSSNPHSLQIVELAALLHDIADYKYLRDPSEEKIVENFLEEEGIEETIKSKILKIIKGMGFKDEVTGDGSTEWFPEFGVVQDADRLDAIGAIGIARCFTFGGSRNRILHDPAILPRTDFTKEQYMKKEEQTTINHFHEKLLKLKDMMKTKAGKRRAERRHKFMEEFVKEFYDEWNGVS</sequence>
<organism evidence="2 3">
    <name type="scientific">Stylosanthes scabra</name>
    <dbReference type="NCBI Taxonomy" id="79078"/>
    <lineage>
        <taxon>Eukaryota</taxon>
        <taxon>Viridiplantae</taxon>
        <taxon>Streptophyta</taxon>
        <taxon>Embryophyta</taxon>
        <taxon>Tracheophyta</taxon>
        <taxon>Spermatophyta</taxon>
        <taxon>Magnoliopsida</taxon>
        <taxon>eudicotyledons</taxon>
        <taxon>Gunneridae</taxon>
        <taxon>Pentapetalae</taxon>
        <taxon>rosids</taxon>
        <taxon>fabids</taxon>
        <taxon>Fabales</taxon>
        <taxon>Fabaceae</taxon>
        <taxon>Papilionoideae</taxon>
        <taxon>50 kb inversion clade</taxon>
        <taxon>dalbergioids sensu lato</taxon>
        <taxon>Dalbergieae</taxon>
        <taxon>Pterocarpus clade</taxon>
        <taxon>Stylosanthes</taxon>
    </lineage>
</organism>
<evidence type="ECO:0000313" key="3">
    <source>
        <dbReference type="Proteomes" id="UP001341840"/>
    </source>
</evidence>
<dbReference type="CDD" id="cd00077">
    <property type="entry name" value="HDc"/>
    <property type="match status" value="1"/>
</dbReference>
<dbReference type="PANTHER" id="PTHR33594:SF1">
    <property type="entry name" value="HD_PDEASE DOMAIN-CONTAINING PROTEIN"/>
    <property type="match status" value="1"/>
</dbReference>
<dbReference type="EMBL" id="JASCZI010000166">
    <property type="protein sequence ID" value="MED6109582.1"/>
    <property type="molecule type" value="Genomic_DNA"/>
</dbReference>
<evidence type="ECO:0000259" key="1">
    <source>
        <dbReference type="SMART" id="SM00471"/>
    </source>
</evidence>
<dbReference type="Gene3D" id="1.10.472.50">
    <property type="entry name" value="HD-domain/PDEase-like"/>
    <property type="match status" value="1"/>
</dbReference>
<dbReference type="Pfam" id="PF01966">
    <property type="entry name" value="HD"/>
    <property type="match status" value="1"/>
</dbReference>
<name>A0ABU6QD35_9FABA</name>
<gene>
    <name evidence="2" type="ORF">PIB30_035075</name>
</gene>
<dbReference type="SUPFAM" id="SSF109604">
    <property type="entry name" value="HD-domain/PDEase-like"/>
    <property type="match status" value="1"/>
</dbReference>
<comment type="caution">
    <text evidence="2">The sequence shown here is derived from an EMBL/GenBank/DDBJ whole genome shotgun (WGS) entry which is preliminary data.</text>
</comment>
<dbReference type="InterPro" id="IPR003607">
    <property type="entry name" value="HD/PDEase_dom"/>
</dbReference>
<dbReference type="Gene3D" id="1.20.58.1910">
    <property type="match status" value="1"/>
</dbReference>
<dbReference type="SMART" id="SM00471">
    <property type="entry name" value="HDc"/>
    <property type="match status" value="1"/>
</dbReference>
<proteinExistence type="predicted"/>